<dbReference type="Proteomes" id="UP001347796">
    <property type="component" value="Unassembled WGS sequence"/>
</dbReference>
<dbReference type="InterPro" id="IPR007110">
    <property type="entry name" value="Ig-like_dom"/>
</dbReference>
<evidence type="ECO:0000313" key="8">
    <source>
        <dbReference type="EMBL" id="KAK6174853.1"/>
    </source>
</evidence>
<reference evidence="8 9" key="1">
    <citation type="submission" date="2024-01" db="EMBL/GenBank/DDBJ databases">
        <title>The genome of the rayed Mediterranean limpet Patella caerulea (Linnaeus, 1758).</title>
        <authorList>
            <person name="Anh-Thu Weber A."/>
            <person name="Halstead-Nussloch G."/>
        </authorList>
    </citation>
    <scope>NUCLEOTIDE SEQUENCE [LARGE SCALE GENOMIC DNA]</scope>
    <source>
        <strain evidence="8">AATW-2023a</strain>
        <tissue evidence="8">Whole specimen</tissue>
    </source>
</reference>
<dbReference type="EMBL" id="JAZGQO010000010">
    <property type="protein sequence ID" value="KAK6174853.1"/>
    <property type="molecule type" value="Genomic_DNA"/>
</dbReference>
<dbReference type="PANTHER" id="PTHR44337">
    <property type="entry name" value="CARCINOEMBRYONIC ANTIGEN-RELATED CELL ADHESION MOLECULE 8"/>
    <property type="match status" value="1"/>
</dbReference>
<protein>
    <recommendedName>
        <fullName evidence="7">Ig-like domain-containing protein</fullName>
    </recommendedName>
</protein>
<accession>A0AAN8PH50</accession>
<keyword evidence="3" id="KW-0325">Glycoprotein</keyword>
<dbReference type="InterPro" id="IPR003599">
    <property type="entry name" value="Ig_sub"/>
</dbReference>
<dbReference type="PANTHER" id="PTHR44337:SF20">
    <property type="entry name" value="CARCINOEMBRYONIC ANTIGEN-RELATED CELL ADHESION MOLECULE 5-RELATED"/>
    <property type="match status" value="1"/>
</dbReference>
<dbReference type="SUPFAM" id="SSF48726">
    <property type="entry name" value="Immunoglobulin"/>
    <property type="match status" value="2"/>
</dbReference>
<keyword evidence="9" id="KW-1185">Reference proteome</keyword>
<feature type="domain" description="Ig-like" evidence="7">
    <location>
        <begin position="131"/>
        <end position="217"/>
    </location>
</feature>
<evidence type="ECO:0000256" key="5">
    <source>
        <dbReference type="SAM" id="Phobius"/>
    </source>
</evidence>
<keyword evidence="4" id="KW-0393">Immunoglobulin domain</keyword>
<feature type="chain" id="PRO_5042864299" description="Ig-like domain-containing protein" evidence="6">
    <location>
        <begin position="20"/>
        <end position="282"/>
    </location>
</feature>
<keyword evidence="5" id="KW-0472">Membrane</keyword>
<name>A0AAN8PH50_PATCE</name>
<organism evidence="8 9">
    <name type="scientific">Patella caerulea</name>
    <name type="common">Rayed Mediterranean limpet</name>
    <dbReference type="NCBI Taxonomy" id="87958"/>
    <lineage>
        <taxon>Eukaryota</taxon>
        <taxon>Metazoa</taxon>
        <taxon>Spiralia</taxon>
        <taxon>Lophotrochozoa</taxon>
        <taxon>Mollusca</taxon>
        <taxon>Gastropoda</taxon>
        <taxon>Patellogastropoda</taxon>
        <taxon>Patelloidea</taxon>
        <taxon>Patellidae</taxon>
        <taxon>Patella</taxon>
    </lineage>
</organism>
<keyword evidence="5" id="KW-1133">Transmembrane helix</keyword>
<dbReference type="InterPro" id="IPR036179">
    <property type="entry name" value="Ig-like_dom_sf"/>
</dbReference>
<comment type="caution">
    <text evidence="8">The sequence shown here is derived from an EMBL/GenBank/DDBJ whole genome shotgun (WGS) entry which is preliminary data.</text>
</comment>
<evidence type="ECO:0000256" key="4">
    <source>
        <dbReference type="ARBA" id="ARBA00023319"/>
    </source>
</evidence>
<keyword evidence="5" id="KW-0812">Transmembrane</keyword>
<dbReference type="AlphaFoldDB" id="A0AAN8PH50"/>
<evidence type="ECO:0000256" key="2">
    <source>
        <dbReference type="ARBA" id="ARBA00023157"/>
    </source>
</evidence>
<proteinExistence type="predicted"/>
<evidence type="ECO:0000256" key="3">
    <source>
        <dbReference type="ARBA" id="ARBA00023180"/>
    </source>
</evidence>
<evidence type="ECO:0000259" key="7">
    <source>
        <dbReference type="PROSITE" id="PS50835"/>
    </source>
</evidence>
<dbReference type="InterPro" id="IPR003598">
    <property type="entry name" value="Ig_sub2"/>
</dbReference>
<evidence type="ECO:0000256" key="1">
    <source>
        <dbReference type="ARBA" id="ARBA00022729"/>
    </source>
</evidence>
<feature type="signal peptide" evidence="6">
    <location>
        <begin position="1"/>
        <end position="19"/>
    </location>
</feature>
<dbReference type="PROSITE" id="PS50835">
    <property type="entry name" value="IG_LIKE"/>
    <property type="match status" value="1"/>
</dbReference>
<dbReference type="Gene3D" id="2.60.40.10">
    <property type="entry name" value="Immunoglobulins"/>
    <property type="match status" value="1"/>
</dbReference>
<dbReference type="SMART" id="SM00408">
    <property type="entry name" value="IGc2"/>
    <property type="match status" value="1"/>
</dbReference>
<keyword evidence="1 6" id="KW-0732">Signal</keyword>
<evidence type="ECO:0000313" key="9">
    <source>
        <dbReference type="Proteomes" id="UP001347796"/>
    </source>
</evidence>
<dbReference type="InterPro" id="IPR052598">
    <property type="entry name" value="IgSF_CEA-related"/>
</dbReference>
<feature type="transmembrane region" description="Helical" evidence="5">
    <location>
        <begin position="232"/>
        <end position="256"/>
    </location>
</feature>
<sequence>MDLFWFSCLLVWPMSTVRGQTFELKAETPYSVIGASHGFTCKMVNGGFPGAAQGIRFMRNGDTICSVNKRNCNATDVKGGRFTCGCIKGDNSNVYLNISGIETDDEAKWKCGLGLYNLFSDLIDLPLYYGPGSSMTTSPATSNSHTVNEGSSLGPITCTSNCKPPCTITWFKDSKSSAIVSNSPVLYLTDVKTRDKGTYVCQAANLIGSNTTTIKIHIYGLMKSEGQTSLSFGLGVGVGIAICAIVMIIGICIGVICHRRYKLREKGGKAVICQQYLKNRLM</sequence>
<dbReference type="InterPro" id="IPR013783">
    <property type="entry name" value="Ig-like_fold"/>
</dbReference>
<gene>
    <name evidence="8" type="ORF">SNE40_013422</name>
</gene>
<keyword evidence="2" id="KW-1015">Disulfide bond</keyword>
<dbReference type="Pfam" id="PF13927">
    <property type="entry name" value="Ig_3"/>
    <property type="match status" value="1"/>
</dbReference>
<evidence type="ECO:0000256" key="6">
    <source>
        <dbReference type="SAM" id="SignalP"/>
    </source>
</evidence>
<dbReference type="SMART" id="SM00409">
    <property type="entry name" value="IG"/>
    <property type="match status" value="1"/>
</dbReference>